<evidence type="ECO:0000313" key="1">
    <source>
        <dbReference type="EMBL" id="ALX48080.1"/>
    </source>
</evidence>
<keyword evidence="2" id="KW-1185">Reference proteome</keyword>
<dbReference type="KEGG" id="lao:AOX59_05345"/>
<dbReference type="STRING" id="1472767.AOX59_05345"/>
<sequence>MKTIYDVRQLLKRFGTIIYIGDRTADLELMESEIKELYQLQCIGTEEYQKALLLLRKEARRLSEQKGES</sequence>
<organism evidence="1 2">
    <name type="scientific">Lentibacillus amyloliquefaciens</name>
    <dbReference type="NCBI Taxonomy" id="1472767"/>
    <lineage>
        <taxon>Bacteria</taxon>
        <taxon>Bacillati</taxon>
        <taxon>Bacillota</taxon>
        <taxon>Bacilli</taxon>
        <taxon>Bacillales</taxon>
        <taxon>Bacillaceae</taxon>
        <taxon>Lentibacillus</taxon>
    </lineage>
</organism>
<proteinExistence type="predicted"/>
<dbReference type="Gene3D" id="1.10.287.760">
    <property type="entry name" value="YqgQ-like"/>
    <property type="match status" value="1"/>
</dbReference>
<dbReference type="AlphaFoldDB" id="A0A0U3W4G8"/>
<protein>
    <submittedName>
        <fullName evidence="1">Cytosolic protein</fullName>
    </submittedName>
</protein>
<dbReference type="InterPro" id="IPR009256">
    <property type="entry name" value="YqgQ-like"/>
</dbReference>
<dbReference type="OrthoDB" id="2361671at2"/>
<name>A0A0U3W4G8_9BACI</name>
<dbReference type="SUPFAM" id="SSF158379">
    <property type="entry name" value="YqgQ-like"/>
    <property type="match status" value="1"/>
</dbReference>
<dbReference type="Pfam" id="PF06014">
    <property type="entry name" value="YqgQ-like"/>
    <property type="match status" value="1"/>
</dbReference>
<reference evidence="1 2" key="1">
    <citation type="submission" date="2016-01" db="EMBL/GenBank/DDBJ databases">
        <title>Complete genome sequence of strain Lentibacillus amyloliquefaciens LAM0015T isolated from saline sediment.</title>
        <authorList>
            <person name="Wang J.-L."/>
            <person name="He M.-X."/>
        </authorList>
    </citation>
    <scope>NUCLEOTIDE SEQUENCE [LARGE SCALE GENOMIC DNA]</scope>
    <source>
        <strain evidence="1 2">LAM0015</strain>
    </source>
</reference>
<evidence type="ECO:0000313" key="2">
    <source>
        <dbReference type="Proteomes" id="UP000050331"/>
    </source>
</evidence>
<accession>A0A0U3W4G8</accession>
<dbReference type="Proteomes" id="UP000050331">
    <property type="component" value="Chromosome"/>
</dbReference>
<dbReference type="RefSeq" id="WP_068442895.1">
    <property type="nucleotide sequence ID" value="NZ_CP013862.1"/>
</dbReference>
<dbReference type="EMBL" id="CP013862">
    <property type="protein sequence ID" value="ALX48080.1"/>
    <property type="molecule type" value="Genomic_DNA"/>
</dbReference>
<gene>
    <name evidence="1" type="ORF">AOX59_05345</name>
</gene>
<dbReference type="InterPro" id="IPR023164">
    <property type="entry name" value="YqgQ-like_sf"/>
</dbReference>